<organism evidence="6 7">
    <name type="scientific">Pythium insidiosum</name>
    <name type="common">Pythiosis disease agent</name>
    <dbReference type="NCBI Taxonomy" id="114742"/>
    <lineage>
        <taxon>Eukaryota</taxon>
        <taxon>Sar</taxon>
        <taxon>Stramenopiles</taxon>
        <taxon>Oomycota</taxon>
        <taxon>Peronosporomycetes</taxon>
        <taxon>Pythiales</taxon>
        <taxon>Pythiaceae</taxon>
        <taxon>Pythium</taxon>
    </lineage>
</organism>
<evidence type="ECO:0000256" key="4">
    <source>
        <dbReference type="ARBA" id="ARBA00023242"/>
    </source>
</evidence>
<reference evidence="6" key="1">
    <citation type="submission" date="2021-12" db="EMBL/GenBank/DDBJ databases">
        <title>Prjna785345.</title>
        <authorList>
            <person name="Rujirawat T."/>
            <person name="Krajaejun T."/>
        </authorList>
    </citation>
    <scope>NUCLEOTIDE SEQUENCE</scope>
    <source>
        <strain evidence="6">Pi057C3</strain>
    </source>
</reference>
<proteinExistence type="inferred from homology"/>
<protein>
    <submittedName>
        <fullName evidence="6">Uncharacterized protein</fullName>
    </submittedName>
</protein>
<dbReference type="Proteomes" id="UP001209570">
    <property type="component" value="Unassembled WGS sequence"/>
</dbReference>
<evidence type="ECO:0000313" key="6">
    <source>
        <dbReference type="EMBL" id="KAJ0398444.1"/>
    </source>
</evidence>
<dbReference type="PRINTS" id="PR01443">
    <property type="entry name" value="TFIID30KDSUB"/>
</dbReference>
<dbReference type="PANTHER" id="PTHR21242">
    <property type="entry name" value="TRANSCRIPTION INITIATION FACTOR TFIID SUBUNIT 10"/>
    <property type="match status" value="1"/>
</dbReference>
<keyword evidence="2" id="KW-0805">Transcription regulation</keyword>
<accession>A0AAD5M095</accession>
<evidence type="ECO:0000256" key="5">
    <source>
        <dbReference type="ARBA" id="ARBA00025730"/>
    </source>
</evidence>
<dbReference type="CDD" id="cd07982">
    <property type="entry name" value="HFD_TAF10"/>
    <property type="match status" value="1"/>
</dbReference>
<evidence type="ECO:0000256" key="1">
    <source>
        <dbReference type="ARBA" id="ARBA00004123"/>
    </source>
</evidence>
<dbReference type="EMBL" id="JAKCXM010000215">
    <property type="protein sequence ID" value="KAJ0398444.1"/>
    <property type="molecule type" value="Genomic_DNA"/>
</dbReference>
<dbReference type="SUPFAM" id="SSF52058">
    <property type="entry name" value="L domain-like"/>
    <property type="match status" value="1"/>
</dbReference>
<dbReference type="InterPro" id="IPR003923">
    <property type="entry name" value="TAF10"/>
</dbReference>
<evidence type="ECO:0000256" key="2">
    <source>
        <dbReference type="ARBA" id="ARBA00023015"/>
    </source>
</evidence>
<gene>
    <name evidence="6" type="ORF">P43SY_006168</name>
</gene>
<dbReference type="GO" id="GO:0005669">
    <property type="term" value="C:transcription factor TFIID complex"/>
    <property type="evidence" value="ECO:0007669"/>
    <property type="project" value="TreeGrafter"/>
</dbReference>
<dbReference type="PANTHER" id="PTHR21242:SF0">
    <property type="entry name" value="TRANSCRIPTION INITIATION FACTOR TFIID SUBUNIT 10"/>
    <property type="match status" value="1"/>
</dbReference>
<dbReference type="Pfam" id="PF03540">
    <property type="entry name" value="TAF10"/>
    <property type="match status" value="1"/>
</dbReference>
<evidence type="ECO:0000256" key="3">
    <source>
        <dbReference type="ARBA" id="ARBA00023163"/>
    </source>
</evidence>
<keyword evidence="4" id="KW-0539">Nucleus</keyword>
<comment type="caution">
    <text evidence="6">The sequence shown here is derived from an EMBL/GenBank/DDBJ whole genome shotgun (WGS) entry which is preliminary data.</text>
</comment>
<dbReference type="Gene3D" id="3.80.10.10">
    <property type="entry name" value="Ribonuclease Inhibitor"/>
    <property type="match status" value="1"/>
</dbReference>
<keyword evidence="3" id="KW-0804">Transcription</keyword>
<dbReference type="GO" id="GO:1990841">
    <property type="term" value="F:promoter-specific chromatin binding"/>
    <property type="evidence" value="ECO:0007669"/>
    <property type="project" value="TreeGrafter"/>
</dbReference>
<sequence>MILDFFAAVGIPVVLISTYTQEFDWNYRMFPFNLWESWPEGLVLYMENAEFERIPDILLDLRIHYLNLAGNPIVNVDQAVFMASGLHLLVLSGTAISSLPQSVNVSAVSIYALYLFETNISALPLRMEDAEQLLEFMDVMASFTPTIPEELVEHYLHQVGFTTSDPRIVRMIALAAHKFVLDVSHDAMQCQRIRAQNPANPSAATAATATSSASLGGVPGGARAVLTTEDLATSLREYGVNLCKPEYYSDVAKEA</sequence>
<dbReference type="InterPro" id="IPR032675">
    <property type="entry name" value="LRR_dom_sf"/>
</dbReference>
<comment type="similarity">
    <text evidence="5">Belongs to the TAF10 family.</text>
</comment>
<dbReference type="GO" id="GO:0000124">
    <property type="term" value="C:SAGA complex"/>
    <property type="evidence" value="ECO:0007669"/>
    <property type="project" value="TreeGrafter"/>
</dbReference>
<dbReference type="GO" id="GO:0016251">
    <property type="term" value="F:RNA polymerase II general transcription initiation factor activity"/>
    <property type="evidence" value="ECO:0007669"/>
    <property type="project" value="TreeGrafter"/>
</dbReference>
<evidence type="ECO:0000313" key="7">
    <source>
        <dbReference type="Proteomes" id="UP001209570"/>
    </source>
</evidence>
<comment type="subcellular location">
    <subcellularLocation>
        <location evidence="1">Nucleus</location>
    </subcellularLocation>
</comment>
<keyword evidence="7" id="KW-1185">Reference proteome</keyword>
<dbReference type="GO" id="GO:0006367">
    <property type="term" value="P:transcription initiation at RNA polymerase II promoter"/>
    <property type="evidence" value="ECO:0007669"/>
    <property type="project" value="TreeGrafter"/>
</dbReference>
<dbReference type="AlphaFoldDB" id="A0AAD5M095"/>
<name>A0AAD5M095_PYTIN</name>